<name>A0A8D0E6T8_SALMN</name>
<evidence type="ECO:0000313" key="9">
    <source>
        <dbReference type="Proteomes" id="UP000694421"/>
    </source>
</evidence>
<dbReference type="PROSITE" id="PS51805">
    <property type="entry name" value="EPHD"/>
    <property type="match status" value="1"/>
</dbReference>
<keyword evidence="3" id="KW-0863">Zinc-finger</keyword>
<dbReference type="OMA" id="ECEDHDS"/>
<dbReference type="GO" id="GO:0008270">
    <property type="term" value="F:zinc ion binding"/>
    <property type="evidence" value="ECO:0007669"/>
    <property type="project" value="UniProtKB-KW"/>
</dbReference>
<evidence type="ECO:0000256" key="5">
    <source>
        <dbReference type="ARBA" id="ARBA00023242"/>
    </source>
</evidence>
<evidence type="ECO:0000256" key="4">
    <source>
        <dbReference type="ARBA" id="ARBA00022833"/>
    </source>
</evidence>
<accession>A0A8D0E6T8</accession>
<evidence type="ECO:0000259" key="7">
    <source>
        <dbReference type="PROSITE" id="PS51805"/>
    </source>
</evidence>
<dbReference type="GeneTree" id="ENSGT00950000182865"/>
<reference evidence="8" key="2">
    <citation type="submission" date="2025-09" db="UniProtKB">
        <authorList>
            <consortium name="Ensembl"/>
        </authorList>
    </citation>
    <scope>IDENTIFICATION</scope>
</reference>
<protein>
    <recommendedName>
        <fullName evidence="7">PHD-type domain-containing protein</fullName>
    </recommendedName>
</protein>
<dbReference type="Proteomes" id="UP000694421">
    <property type="component" value="Unplaced"/>
</dbReference>
<dbReference type="InterPro" id="IPR034732">
    <property type="entry name" value="EPHD"/>
</dbReference>
<feature type="coiled-coil region" evidence="6">
    <location>
        <begin position="240"/>
        <end position="267"/>
    </location>
</feature>
<reference evidence="8" key="1">
    <citation type="submission" date="2025-08" db="UniProtKB">
        <authorList>
            <consortium name="Ensembl"/>
        </authorList>
    </citation>
    <scope>IDENTIFICATION</scope>
</reference>
<evidence type="ECO:0000256" key="1">
    <source>
        <dbReference type="ARBA" id="ARBA00004123"/>
    </source>
</evidence>
<sequence>MEKITEKMVKRQCALCRKCEDSAVMYIAKGRNLAVHQDCLLYSSGFVESEEPENLNIRFDVDAVETEIKRGKRLRCTFCSENGATVGCELKTCRRTYHYFCALLDDAKIDTCEEGAYRVFCHKHDPNKKISICDEDRKKERSSILMKSSSIKRKRCNGSLTEENLQGLGKKNDRHKVRIEFLKKCKKAGLLDEIFGKMLDAFHLAQEKLMDDNTSETEYEETVISLFDCGLFENVLATVHSKTEEKIQALLNTRESLDTQIKLLEDLKNATLPLSEDTASGSNSISE</sequence>
<feature type="domain" description="PHD-type" evidence="7">
    <location>
        <begin position="10"/>
        <end position="125"/>
    </location>
</feature>
<dbReference type="PANTHER" id="PTHR12420">
    <property type="entry name" value="PHD FINGER PROTEIN"/>
    <property type="match status" value="1"/>
</dbReference>
<dbReference type="InterPro" id="IPR013083">
    <property type="entry name" value="Znf_RING/FYVE/PHD"/>
</dbReference>
<proteinExistence type="predicted"/>
<evidence type="ECO:0000256" key="6">
    <source>
        <dbReference type="SAM" id="Coils"/>
    </source>
</evidence>
<evidence type="ECO:0000256" key="2">
    <source>
        <dbReference type="ARBA" id="ARBA00022723"/>
    </source>
</evidence>
<dbReference type="Gene3D" id="3.30.40.10">
    <property type="entry name" value="Zinc/RING finger domain, C3HC4 (zinc finger)"/>
    <property type="match status" value="1"/>
</dbReference>
<keyword evidence="2" id="KW-0479">Metal-binding</keyword>
<dbReference type="SMART" id="SM00249">
    <property type="entry name" value="PHD"/>
    <property type="match status" value="1"/>
</dbReference>
<keyword evidence="5" id="KW-0539">Nucleus</keyword>
<keyword evidence="4" id="KW-0862">Zinc</keyword>
<keyword evidence="6" id="KW-0175">Coiled coil</keyword>
<dbReference type="InterPro" id="IPR051188">
    <property type="entry name" value="PHD-type_Zinc_Finger"/>
</dbReference>
<comment type="subcellular location">
    <subcellularLocation>
        <location evidence="1">Nucleus</location>
    </subcellularLocation>
</comment>
<evidence type="ECO:0000313" key="8">
    <source>
        <dbReference type="Ensembl" id="ENSSMRP00000027345.1"/>
    </source>
</evidence>
<organism evidence="8 9">
    <name type="scientific">Salvator merianae</name>
    <name type="common">Argentine black and white tegu</name>
    <name type="synonym">Tupinambis merianae</name>
    <dbReference type="NCBI Taxonomy" id="96440"/>
    <lineage>
        <taxon>Eukaryota</taxon>
        <taxon>Metazoa</taxon>
        <taxon>Chordata</taxon>
        <taxon>Craniata</taxon>
        <taxon>Vertebrata</taxon>
        <taxon>Euteleostomi</taxon>
        <taxon>Lepidosauria</taxon>
        <taxon>Squamata</taxon>
        <taxon>Bifurcata</taxon>
        <taxon>Unidentata</taxon>
        <taxon>Episquamata</taxon>
        <taxon>Laterata</taxon>
        <taxon>Teiioidea</taxon>
        <taxon>Teiidae</taxon>
        <taxon>Salvator</taxon>
    </lineage>
</organism>
<dbReference type="GO" id="GO:0005634">
    <property type="term" value="C:nucleus"/>
    <property type="evidence" value="ECO:0007669"/>
    <property type="project" value="UniProtKB-SubCell"/>
</dbReference>
<dbReference type="Pfam" id="PF13771">
    <property type="entry name" value="zf-HC5HC2H"/>
    <property type="match status" value="1"/>
</dbReference>
<dbReference type="InterPro" id="IPR001965">
    <property type="entry name" value="Znf_PHD"/>
</dbReference>
<evidence type="ECO:0000256" key="3">
    <source>
        <dbReference type="ARBA" id="ARBA00022771"/>
    </source>
</evidence>
<keyword evidence="9" id="KW-1185">Reference proteome</keyword>
<dbReference type="PANTHER" id="PTHR12420:SF4">
    <property type="entry name" value="PHD FINGER PROTEIN 11"/>
    <property type="match status" value="1"/>
</dbReference>
<dbReference type="Ensembl" id="ENSSMRT00000031953.1">
    <property type="protein sequence ID" value="ENSSMRP00000027345.1"/>
    <property type="gene ID" value="ENSSMRG00000021088.1"/>
</dbReference>
<dbReference type="AlphaFoldDB" id="A0A8D0E6T8"/>